<feature type="transmembrane region" description="Helical" evidence="1">
    <location>
        <begin position="27"/>
        <end position="46"/>
    </location>
</feature>
<evidence type="ECO:0008006" key="4">
    <source>
        <dbReference type="Google" id="ProtNLM"/>
    </source>
</evidence>
<keyword evidence="1" id="KW-1133">Transmembrane helix</keyword>
<reference evidence="2 3" key="1">
    <citation type="submission" date="2019-02" db="EMBL/GenBank/DDBJ databases">
        <title>Sequencing the genomes of 1000 actinobacteria strains.</title>
        <authorList>
            <person name="Klenk H.-P."/>
        </authorList>
    </citation>
    <scope>NUCLEOTIDE SEQUENCE [LARGE SCALE GENOMIC DNA]</scope>
    <source>
        <strain evidence="2 3">DSM 45888</strain>
    </source>
</reference>
<dbReference type="AlphaFoldDB" id="A0A4Q7UIY4"/>
<dbReference type="Gene3D" id="3.40.50.2300">
    <property type="match status" value="1"/>
</dbReference>
<comment type="caution">
    <text evidence="2">The sequence shown here is derived from an EMBL/GenBank/DDBJ whole genome shotgun (WGS) entry which is preliminary data.</text>
</comment>
<keyword evidence="1" id="KW-0472">Membrane</keyword>
<sequence length="186" mass="19986">MGRRARDAQRPRRDTAVVRWLRAQPRWWPLAAVGLIVLVVVGWALWPEAEPEPRQREYRAETACLLTGAAGVAAPEARPVWTGMQDASLATQVKVQFLEVDGPQTGENAETFLASLVQSRCGVILAVGEAPVRAVGPTAARFPAAKFVAFGVATPGPNVVVEEATDPESVQRRARDVVAALASVKD</sequence>
<name>A0A4Q7UIY4_9ACTN</name>
<evidence type="ECO:0000313" key="3">
    <source>
        <dbReference type="Proteomes" id="UP000293781"/>
    </source>
</evidence>
<dbReference type="Proteomes" id="UP000293781">
    <property type="component" value="Unassembled WGS sequence"/>
</dbReference>
<evidence type="ECO:0000313" key="2">
    <source>
        <dbReference type="EMBL" id="RZT81442.1"/>
    </source>
</evidence>
<keyword evidence="3" id="KW-1185">Reference proteome</keyword>
<keyword evidence="1" id="KW-0812">Transmembrane</keyword>
<evidence type="ECO:0000256" key="1">
    <source>
        <dbReference type="SAM" id="Phobius"/>
    </source>
</evidence>
<proteinExistence type="predicted"/>
<dbReference type="EMBL" id="SHKK01000001">
    <property type="protein sequence ID" value="RZT81442.1"/>
    <property type="molecule type" value="Genomic_DNA"/>
</dbReference>
<organism evidence="2 3">
    <name type="scientific">Micromonospora violae</name>
    <dbReference type="NCBI Taxonomy" id="1278207"/>
    <lineage>
        <taxon>Bacteria</taxon>
        <taxon>Bacillati</taxon>
        <taxon>Actinomycetota</taxon>
        <taxon>Actinomycetes</taxon>
        <taxon>Micromonosporales</taxon>
        <taxon>Micromonosporaceae</taxon>
        <taxon>Micromonospora</taxon>
    </lineage>
</organism>
<gene>
    <name evidence="2" type="ORF">EV382_4719</name>
</gene>
<accession>A0A4Q7UIY4</accession>
<protein>
    <recommendedName>
        <fullName evidence="4">BMP family ABC transporter substrate-binding protein</fullName>
    </recommendedName>
</protein>